<dbReference type="EMBL" id="SLZR01000001">
    <property type="protein sequence ID" value="TCS43848.1"/>
    <property type="molecule type" value="Genomic_DNA"/>
</dbReference>
<dbReference type="PANTHER" id="PTHR45138">
    <property type="entry name" value="REGULATORY COMPONENTS OF SENSORY TRANSDUCTION SYSTEM"/>
    <property type="match status" value="1"/>
</dbReference>
<dbReference type="SMART" id="SM00267">
    <property type="entry name" value="GGDEF"/>
    <property type="match status" value="1"/>
</dbReference>
<feature type="domain" description="GGDEF" evidence="5">
    <location>
        <begin position="345"/>
        <end position="474"/>
    </location>
</feature>
<reference evidence="6 7" key="1">
    <citation type="submission" date="2019-03" db="EMBL/GenBank/DDBJ databases">
        <title>Genomic Encyclopedia of Archaeal and Bacterial Type Strains, Phase II (KMG-II): from individual species to whole genera.</title>
        <authorList>
            <person name="Goeker M."/>
        </authorList>
    </citation>
    <scope>NUCLEOTIDE SEQUENCE [LARGE SCALE GENOMIC DNA]</scope>
    <source>
        <strain evidence="6 7">DSM 15388</strain>
    </source>
</reference>
<evidence type="ECO:0000256" key="3">
    <source>
        <dbReference type="ARBA" id="ARBA00034247"/>
    </source>
</evidence>
<dbReference type="Proteomes" id="UP000295793">
    <property type="component" value="Unassembled WGS sequence"/>
</dbReference>
<gene>
    <name evidence="6" type="ORF">BCF53_101191</name>
</gene>
<evidence type="ECO:0000256" key="2">
    <source>
        <dbReference type="ARBA" id="ARBA00012528"/>
    </source>
</evidence>
<comment type="caution">
    <text evidence="6">The sequence shown here is derived from an EMBL/GenBank/DDBJ whole genome shotgun (WGS) entry which is preliminary data.</text>
</comment>
<sequence length="474" mass="54431">MSNEQQPLIRGAQSLSLMLTGYDRDMDAKLSELRKTLKDNAFNQQRFNEVLQEVETAYDNIEELKSKGIKTFRDTLDSILDKSNREIISPLQTENPTITDLLSVAEPLFKELTILDAAEPDGVSETTDLDELRLRLTKQLKTVLKTLSAMNIEDQSCEKLISQLKQMPSWKDLDVITDETLYLVQSRLTEEKKQFEGYLAKVNAKLSHITQIVETDSNTLVDLKALNQQFNESIHDQMREARQKIDEKCSVTTLKEELLQSLDNIADRLKDYQTNYESKLNDLQQSKEQMNIQVQQLEKENLNLISELNKERKLSMIDTLTQLPNRQGFNTRLAEELSRADRYGYTTSLAVIDIDYFKRINDQYGHLVGDKVLKMIGKEMRRVCRESDYLARYGGEEFILLLPQSNLDEAFTAVEKIREHIENCPFHFQNTPVSITVSGGVAERQASEPVEKWINRADTSLYASKGNGRNQITA</sequence>
<evidence type="ECO:0000259" key="5">
    <source>
        <dbReference type="PROSITE" id="PS50887"/>
    </source>
</evidence>
<dbReference type="SUPFAM" id="SSF55073">
    <property type="entry name" value="Nucleotide cyclase"/>
    <property type="match status" value="1"/>
</dbReference>
<accession>A0A4R3IE31</accession>
<dbReference type="AlphaFoldDB" id="A0A4R3IE31"/>
<dbReference type="InterPro" id="IPR029787">
    <property type="entry name" value="Nucleotide_cyclase"/>
</dbReference>
<dbReference type="Gene3D" id="3.30.70.270">
    <property type="match status" value="1"/>
</dbReference>
<dbReference type="EC" id="2.7.7.65" evidence="2"/>
<dbReference type="FunFam" id="3.30.70.270:FF:000001">
    <property type="entry name" value="Diguanylate cyclase domain protein"/>
    <property type="match status" value="1"/>
</dbReference>
<comment type="catalytic activity">
    <reaction evidence="3">
        <text>2 GTP = 3',3'-c-di-GMP + 2 diphosphate</text>
        <dbReference type="Rhea" id="RHEA:24898"/>
        <dbReference type="ChEBI" id="CHEBI:33019"/>
        <dbReference type="ChEBI" id="CHEBI:37565"/>
        <dbReference type="ChEBI" id="CHEBI:58805"/>
        <dbReference type="EC" id="2.7.7.65"/>
    </reaction>
</comment>
<dbReference type="PANTHER" id="PTHR45138:SF9">
    <property type="entry name" value="DIGUANYLATE CYCLASE DGCM-RELATED"/>
    <property type="match status" value="1"/>
</dbReference>
<dbReference type="NCBIfam" id="TIGR00254">
    <property type="entry name" value="GGDEF"/>
    <property type="match status" value="1"/>
</dbReference>
<proteinExistence type="predicted"/>
<keyword evidence="7" id="KW-1185">Reference proteome</keyword>
<dbReference type="GO" id="GO:0052621">
    <property type="term" value="F:diguanylate cyclase activity"/>
    <property type="evidence" value="ECO:0007669"/>
    <property type="project" value="UniProtKB-EC"/>
</dbReference>
<dbReference type="CDD" id="cd01949">
    <property type="entry name" value="GGDEF"/>
    <property type="match status" value="1"/>
</dbReference>
<evidence type="ECO:0000313" key="7">
    <source>
        <dbReference type="Proteomes" id="UP000295793"/>
    </source>
</evidence>
<organism evidence="6 7">
    <name type="scientific">Reinekea marinisedimentorum</name>
    <dbReference type="NCBI Taxonomy" id="230495"/>
    <lineage>
        <taxon>Bacteria</taxon>
        <taxon>Pseudomonadati</taxon>
        <taxon>Pseudomonadota</taxon>
        <taxon>Gammaproteobacteria</taxon>
        <taxon>Oceanospirillales</taxon>
        <taxon>Saccharospirillaceae</taxon>
        <taxon>Reinekea</taxon>
    </lineage>
</organism>
<dbReference type="Pfam" id="PF00990">
    <property type="entry name" value="GGDEF"/>
    <property type="match status" value="1"/>
</dbReference>
<dbReference type="InterPro" id="IPR043128">
    <property type="entry name" value="Rev_trsase/Diguanyl_cyclase"/>
</dbReference>
<comment type="cofactor">
    <cofactor evidence="1">
        <name>Mg(2+)</name>
        <dbReference type="ChEBI" id="CHEBI:18420"/>
    </cofactor>
</comment>
<dbReference type="GO" id="GO:1902201">
    <property type="term" value="P:negative regulation of bacterial-type flagellum-dependent cell motility"/>
    <property type="evidence" value="ECO:0007669"/>
    <property type="project" value="TreeGrafter"/>
</dbReference>
<name>A0A4R3IE31_9GAMM</name>
<dbReference type="InterPro" id="IPR050469">
    <property type="entry name" value="Diguanylate_Cyclase"/>
</dbReference>
<evidence type="ECO:0000313" key="6">
    <source>
        <dbReference type="EMBL" id="TCS43848.1"/>
    </source>
</evidence>
<protein>
    <recommendedName>
        <fullName evidence="2">diguanylate cyclase</fullName>
        <ecNumber evidence="2">2.7.7.65</ecNumber>
    </recommendedName>
</protein>
<evidence type="ECO:0000256" key="4">
    <source>
        <dbReference type="SAM" id="Coils"/>
    </source>
</evidence>
<dbReference type="GO" id="GO:0005886">
    <property type="term" value="C:plasma membrane"/>
    <property type="evidence" value="ECO:0007669"/>
    <property type="project" value="TreeGrafter"/>
</dbReference>
<evidence type="ECO:0000256" key="1">
    <source>
        <dbReference type="ARBA" id="ARBA00001946"/>
    </source>
</evidence>
<dbReference type="InterPro" id="IPR000160">
    <property type="entry name" value="GGDEF_dom"/>
</dbReference>
<feature type="coiled-coil region" evidence="4">
    <location>
        <begin position="255"/>
        <end position="314"/>
    </location>
</feature>
<dbReference type="GO" id="GO:0043709">
    <property type="term" value="P:cell adhesion involved in single-species biofilm formation"/>
    <property type="evidence" value="ECO:0007669"/>
    <property type="project" value="TreeGrafter"/>
</dbReference>
<dbReference type="PROSITE" id="PS50887">
    <property type="entry name" value="GGDEF"/>
    <property type="match status" value="1"/>
</dbReference>
<dbReference type="RefSeq" id="WP_165901770.1">
    <property type="nucleotide sequence ID" value="NZ_SLZR01000001.1"/>
</dbReference>
<keyword evidence="4" id="KW-0175">Coiled coil</keyword>